<feature type="signal peptide" evidence="1">
    <location>
        <begin position="1"/>
        <end position="25"/>
    </location>
</feature>
<evidence type="ECO:0000256" key="1">
    <source>
        <dbReference type="SAM" id="SignalP"/>
    </source>
</evidence>
<accession>A0A2W1N0G0</accession>
<evidence type="ECO:0000313" key="3">
    <source>
        <dbReference type="Proteomes" id="UP000249248"/>
    </source>
</evidence>
<keyword evidence="3" id="KW-1185">Reference proteome</keyword>
<evidence type="ECO:0000313" key="2">
    <source>
        <dbReference type="EMBL" id="PZE16411.1"/>
    </source>
</evidence>
<gene>
    <name evidence="2" type="ORF">DNU06_12735</name>
</gene>
<keyword evidence="1" id="KW-0732">Signal</keyword>
<dbReference type="AlphaFoldDB" id="A0A2W1N0G0"/>
<name>A0A2W1N0G0_9FLAO</name>
<organism evidence="2 3">
    <name type="scientific">Putridiphycobacter roseus</name>
    <dbReference type="NCBI Taxonomy" id="2219161"/>
    <lineage>
        <taxon>Bacteria</taxon>
        <taxon>Pseudomonadati</taxon>
        <taxon>Bacteroidota</taxon>
        <taxon>Flavobacteriia</taxon>
        <taxon>Flavobacteriales</taxon>
        <taxon>Crocinitomicaceae</taxon>
        <taxon>Putridiphycobacter</taxon>
    </lineage>
</organism>
<sequence>MMTMRTKLNLIAIAVFGLGAFSMMNQQESLKSLTENSYKVIRVNGKIMFVKTASDMKQGDAYVEGTPIKFNSAQARAAIINKIRGRFVLSEAKKGKPIVLPATNNIASRSGALINKIDLQNHFSGNYLVLEKLALEISEKAYPQNEKSFFYLAYEYKGEVIRKKLPFTGNKVILDRDNIFKIDNEAIPVQKLEMSLYYMDEATGEKLAKFTPVFPDLDILKSEVHIIIAEGGDKPKEDRLREITSYLNEFYGKPQKDNLEDWLVQSFDI</sequence>
<protein>
    <submittedName>
        <fullName evidence="2">Uncharacterized protein</fullName>
    </submittedName>
</protein>
<reference evidence="2 3" key="1">
    <citation type="submission" date="2018-06" db="EMBL/GenBank/DDBJ databases">
        <title>The draft genome sequence of Crocinitomix sp. SM1701.</title>
        <authorList>
            <person name="Zhang X."/>
        </authorList>
    </citation>
    <scope>NUCLEOTIDE SEQUENCE [LARGE SCALE GENOMIC DNA]</scope>
    <source>
        <strain evidence="2 3">SM1701</strain>
    </source>
</reference>
<dbReference type="EMBL" id="QKSB01000008">
    <property type="protein sequence ID" value="PZE16411.1"/>
    <property type="molecule type" value="Genomic_DNA"/>
</dbReference>
<feature type="chain" id="PRO_5015925374" evidence="1">
    <location>
        <begin position="26"/>
        <end position="269"/>
    </location>
</feature>
<dbReference type="Proteomes" id="UP000249248">
    <property type="component" value="Unassembled WGS sequence"/>
</dbReference>
<comment type="caution">
    <text evidence="2">The sequence shown here is derived from an EMBL/GenBank/DDBJ whole genome shotgun (WGS) entry which is preliminary data.</text>
</comment>
<proteinExistence type="predicted"/>